<name>A0A1I0L8Y7_9ACTN</name>
<reference evidence="5 6" key="1">
    <citation type="submission" date="2016-10" db="EMBL/GenBank/DDBJ databases">
        <authorList>
            <person name="de Groot N.N."/>
        </authorList>
    </citation>
    <scope>NUCLEOTIDE SEQUENCE [LARGE SCALE GENOMIC DNA]</scope>
    <source>
        <strain evidence="5 6">CGMCC 4.5598</strain>
    </source>
</reference>
<dbReference type="PRINTS" id="PR00081">
    <property type="entry name" value="GDHRDH"/>
</dbReference>
<dbReference type="SMART" id="SM00822">
    <property type="entry name" value="PKS_KR"/>
    <property type="match status" value="1"/>
</dbReference>
<dbReference type="EMBL" id="FOHX01000013">
    <property type="protein sequence ID" value="SEU36485.1"/>
    <property type="molecule type" value="Genomic_DNA"/>
</dbReference>
<evidence type="ECO:0000313" key="5">
    <source>
        <dbReference type="EMBL" id="SEU36485.1"/>
    </source>
</evidence>
<dbReference type="InterPro" id="IPR057326">
    <property type="entry name" value="KR_dom"/>
</dbReference>
<protein>
    <submittedName>
        <fullName evidence="5">NAD(P)-dependent dehydrogenase, short-chain alcohol dehydrogenase family</fullName>
    </submittedName>
</protein>
<dbReference type="AlphaFoldDB" id="A0A1I0L8Y7"/>
<evidence type="ECO:0000256" key="2">
    <source>
        <dbReference type="ARBA" id="ARBA00023002"/>
    </source>
</evidence>
<dbReference type="PANTHER" id="PTHR24321">
    <property type="entry name" value="DEHYDROGENASES, SHORT CHAIN"/>
    <property type="match status" value="1"/>
</dbReference>
<dbReference type="FunFam" id="3.40.50.720:FF:000084">
    <property type="entry name" value="Short-chain dehydrogenase reductase"/>
    <property type="match status" value="1"/>
</dbReference>
<feature type="domain" description="Ketoreductase" evidence="4">
    <location>
        <begin position="10"/>
        <end position="184"/>
    </location>
</feature>
<dbReference type="InterPro" id="IPR002347">
    <property type="entry name" value="SDR_fam"/>
</dbReference>
<proteinExistence type="inferred from homology"/>
<keyword evidence="3" id="KW-0520">NAD</keyword>
<dbReference type="InterPro" id="IPR020904">
    <property type="entry name" value="Sc_DH/Rdtase_CS"/>
</dbReference>
<keyword evidence="6" id="KW-1185">Reference proteome</keyword>
<evidence type="ECO:0000256" key="1">
    <source>
        <dbReference type="ARBA" id="ARBA00006484"/>
    </source>
</evidence>
<dbReference type="STRING" id="568860.SAMN05421811_113232"/>
<keyword evidence="2" id="KW-0560">Oxidoreductase</keyword>
<dbReference type="InterPro" id="IPR036291">
    <property type="entry name" value="NAD(P)-bd_dom_sf"/>
</dbReference>
<evidence type="ECO:0000313" key="6">
    <source>
        <dbReference type="Proteomes" id="UP000199361"/>
    </source>
</evidence>
<dbReference type="PRINTS" id="PR00080">
    <property type="entry name" value="SDRFAMILY"/>
</dbReference>
<dbReference type="Gene3D" id="3.40.50.720">
    <property type="entry name" value="NAD(P)-binding Rossmann-like Domain"/>
    <property type="match status" value="1"/>
</dbReference>
<dbReference type="CDD" id="cd05233">
    <property type="entry name" value="SDR_c"/>
    <property type="match status" value="1"/>
</dbReference>
<dbReference type="Proteomes" id="UP000199361">
    <property type="component" value="Unassembled WGS sequence"/>
</dbReference>
<comment type="similarity">
    <text evidence="1">Belongs to the short-chain dehydrogenases/reductases (SDR) family.</text>
</comment>
<evidence type="ECO:0000259" key="4">
    <source>
        <dbReference type="SMART" id="SM00822"/>
    </source>
</evidence>
<dbReference type="SUPFAM" id="SSF51735">
    <property type="entry name" value="NAD(P)-binding Rossmann-fold domains"/>
    <property type="match status" value="1"/>
</dbReference>
<dbReference type="GO" id="GO:0016491">
    <property type="term" value="F:oxidoreductase activity"/>
    <property type="evidence" value="ECO:0007669"/>
    <property type="project" value="UniProtKB-KW"/>
</dbReference>
<accession>A0A1I0L8Y7</accession>
<dbReference type="PROSITE" id="PS00061">
    <property type="entry name" value="ADH_SHORT"/>
    <property type="match status" value="1"/>
</dbReference>
<organism evidence="5 6">
    <name type="scientific">Nonomuraea wenchangensis</name>
    <dbReference type="NCBI Taxonomy" id="568860"/>
    <lineage>
        <taxon>Bacteria</taxon>
        <taxon>Bacillati</taxon>
        <taxon>Actinomycetota</taxon>
        <taxon>Actinomycetes</taxon>
        <taxon>Streptosporangiales</taxon>
        <taxon>Streptosporangiaceae</taxon>
        <taxon>Nonomuraea</taxon>
    </lineage>
</organism>
<evidence type="ECO:0000256" key="3">
    <source>
        <dbReference type="ARBA" id="ARBA00023027"/>
    </source>
</evidence>
<gene>
    <name evidence="5" type="ORF">SAMN05421811_113232</name>
</gene>
<sequence length="258" mass="26364">MGEGLRVVPEVVIVSGAGGGIGAATARECAAAGASVLLTDQRVEHVERLAAELRSSGHDALAHRLDVTDEDAVADAVKVATDRWGRLDGLVNCAATIVAKPLVDTTLEDWNRVMTVNATGTFLLCKHAVAAMLAQGTPGSIVNLSSISGTVGLPGQPAYCASKGAVLQLSRQIAVDYAAAGIRCNVVSPGSVATDQLATYLGSQPDPDSARQRLIAGHPIARLADPHEVAKVVTFLLSSAASFMTGADVAVDGGYTAI</sequence>
<dbReference type="Pfam" id="PF13561">
    <property type="entry name" value="adh_short_C2"/>
    <property type="match status" value="1"/>
</dbReference>
<dbReference type="PANTHER" id="PTHR24321:SF8">
    <property type="entry name" value="ESTRADIOL 17-BETA-DEHYDROGENASE 8-RELATED"/>
    <property type="match status" value="1"/>
</dbReference>
<dbReference type="NCBIfam" id="NF005559">
    <property type="entry name" value="PRK07231.1"/>
    <property type="match status" value="1"/>
</dbReference>